<name>A0A0A9Z7J2_LYGHE</name>
<reference evidence="1" key="2">
    <citation type="submission" date="2014-07" db="EMBL/GenBank/DDBJ databases">
        <authorList>
            <person name="Hull J."/>
        </authorList>
    </citation>
    <scope>NUCLEOTIDE SEQUENCE</scope>
</reference>
<sequence>MWDLVAKICLRQCFASCISQSVVGLSNNVAMEALSNLVQNPVLDPVEESASGVDGNPAKLVEFEVVDTGDAGGSLAGQRDLSVDRVGIDGDVHFGRCGADAVDLELAAAEVGVEGFQTQADSQDDFVTFSAHGGITSPFDGGERAEFAIVTVEVAADLDEVMPLLVPVLADVRNHQLVLPLLTNHLLKRRDQLVSQLIQVDCVSSRHAHQRYQKQSFENHFVHSKY</sequence>
<dbReference type="AlphaFoldDB" id="A0A0A9Z7J2"/>
<reference evidence="1" key="1">
    <citation type="journal article" date="2014" name="PLoS ONE">
        <title>Transcriptome-Based Identification of ABC Transporters in the Western Tarnished Plant Bug Lygus hesperus.</title>
        <authorList>
            <person name="Hull J.J."/>
            <person name="Chaney K."/>
            <person name="Geib S.M."/>
            <person name="Fabrick J.A."/>
            <person name="Brent C.S."/>
            <person name="Walsh D."/>
            <person name="Lavine L.C."/>
        </authorList>
    </citation>
    <scope>NUCLEOTIDE SEQUENCE</scope>
</reference>
<organism evidence="1">
    <name type="scientific">Lygus hesperus</name>
    <name type="common">Western plant bug</name>
    <dbReference type="NCBI Taxonomy" id="30085"/>
    <lineage>
        <taxon>Eukaryota</taxon>
        <taxon>Metazoa</taxon>
        <taxon>Ecdysozoa</taxon>
        <taxon>Arthropoda</taxon>
        <taxon>Hexapoda</taxon>
        <taxon>Insecta</taxon>
        <taxon>Pterygota</taxon>
        <taxon>Neoptera</taxon>
        <taxon>Paraneoptera</taxon>
        <taxon>Hemiptera</taxon>
        <taxon>Heteroptera</taxon>
        <taxon>Panheteroptera</taxon>
        <taxon>Cimicomorpha</taxon>
        <taxon>Miridae</taxon>
        <taxon>Mirini</taxon>
        <taxon>Lygus</taxon>
    </lineage>
</organism>
<evidence type="ECO:0000313" key="1">
    <source>
        <dbReference type="EMBL" id="JAG41187.1"/>
    </source>
</evidence>
<proteinExistence type="predicted"/>
<accession>A0A0A9Z7J2</accession>
<protein>
    <submittedName>
        <fullName evidence="1">Mediator of DNA damage checkpoint protein 1</fullName>
    </submittedName>
</protein>
<gene>
    <name evidence="1" type="primary">Mdc1</name>
    <name evidence="1" type="ORF">CM83_47451</name>
</gene>
<dbReference type="EMBL" id="GBHO01002417">
    <property type="protein sequence ID" value="JAG41187.1"/>
    <property type="molecule type" value="Transcribed_RNA"/>
</dbReference>